<gene>
    <name evidence="2" type="ORF">CPTMiller_00277</name>
</gene>
<dbReference type="EMBL" id="KM236237">
    <property type="protein sequence ID" value="AIK68213.1"/>
    <property type="molecule type" value="Genomic_DNA"/>
</dbReference>
<keyword evidence="1" id="KW-0812">Transmembrane</keyword>
<keyword evidence="1" id="KW-0472">Membrane</keyword>
<dbReference type="GeneID" id="22113749"/>
<evidence type="ECO:0000313" key="3">
    <source>
        <dbReference type="Proteomes" id="UP000201263"/>
    </source>
</evidence>
<sequence length="138" mass="15455">MKLLQGVPDYWEYIERGKSALQDSKDLWNGGNPLAGHSEDGKQTYFKKPYGYIAVALAFNMAYAMLILGTVNRWIEKSLVWLGTLSIRLIRLFFGVVILLVSSPIVLVMLTVNAKTGVNTKFGNKLVKENDEKNSDKA</sequence>
<keyword evidence="1" id="KW-1133">Transmembrane helix</keyword>
<protein>
    <submittedName>
        <fullName evidence="2">Uncharacterized protein</fullName>
    </submittedName>
</protein>
<dbReference type="RefSeq" id="YP_009097879.1">
    <property type="nucleotide sequence ID" value="NC_025414.1"/>
</dbReference>
<organism evidence="2 3">
    <name type="scientific">Citrobacter phage Miller</name>
    <dbReference type="NCBI Taxonomy" id="1527524"/>
    <lineage>
        <taxon>Viruses</taxon>
        <taxon>Duplodnaviria</taxon>
        <taxon>Heunggongvirae</taxon>
        <taxon>Uroviricota</taxon>
        <taxon>Caudoviricetes</taxon>
        <taxon>Pantevenvirales</taxon>
        <taxon>Straboviridae</taxon>
        <taxon>Pseudotevenvirus</taxon>
        <taxon>Pseudotevenvirus miller</taxon>
    </lineage>
</organism>
<name>A0A076YIH9_9CAUD</name>
<proteinExistence type="predicted"/>
<feature type="transmembrane region" description="Helical" evidence="1">
    <location>
        <begin position="50"/>
        <end position="71"/>
    </location>
</feature>
<dbReference type="Proteomes" id="UP000201263">
    <property type="component" value="Segment"/>
</dbReference>
<reference evidence="2 3" key="1">
    <citation type="submission" date="2014-07" db="EMBL/GenBank/DDBJ databases">
        <title>Complete Genome of Citrobacter freundii Myophage Miller.</title>
        <authorList>
            <person name="Hwang K."/>
            <person name="Luna A.J."/>
            <person name="Hernandez A.C."/>
            <person name="Everett G.F.K."/>
        </authorList>
    </citation>
    <scope>NUCLEOTIDE SEQUENCE [LARGE SCALE GENOMIC DNA]</scope>
</reference>
<feature type="transmembrane region" description="Helical" evidence="1">
    <location>
        <begin position="92"/>
        <end position="112"/>
    </location>
</feature>
<accession>A0A076YIH9</accession>
<keyword evidence="3" id="KW-1185">Reference proteome</keyword>
<dbReference type="KEGG" id="vg:22113749"/>
<evidence type="ECO:0000256" key="1">
    <source>
        <dbReference type="SAM" id="Phobius"/>
    </source>
</evidence>
<evidence type="ECO:0000313" key="2">
    <source>
        <dbReference type="EMBL" id="AIK68213.1"/>
    </source>
</evidence>